<proteinExistence type="predicted"/>
<dbReference type="InterPro" id="IPR011990">
    <property type="entry name" value="TPR-like_helical_dom_sf"/>
</dbReference>
<reference evidence="1" key="1">
    <citation type="submission" date="2023-07" db="EMBL/GenBank/DDBJ databases">
        <title>A chromosome-level genome assembly of Lolium multiflorum.</title>
        <authorList>
            <person name="Chen Y."/>
            <person name="Copetti D."/>
            <person name="Kolliker R."/>
            <person name="Studer B."/>
        </authorList>
    </citation>
    <scope>NUCLEOTIDE SEQUENCE</scope>
    <source>
        <strain evidence="1">02402/16</strain>
        <tissue evidence="1">Leaf</tissue>
    </source>
</reference>
<organism evidence="1 2">
    <name type="scientific">Lolium multiflorum</name>
    <name type="common">Italian ryegrass</name>
    <name type="synonym">Lolium perenne subsp. multiflorum</name>
    <dbReference type="NCBI Taxonomy" id="4521"/>
    <lineage>
        <taxon>Eukaryota</taxon>
        <taxon>Viridiplantae</taxon>
        <taxon>Streptophyta</taxon>
        <taxon>Embryophyta</taxon>
        <taxon>Tracheophyta</taxon>
        <taxon>Spermatophyta</taxon>
        <taxon>Magnoliopsida</taxon>
        <taxon>Liliopsida</taxon>
        <taxon>Poales</taxon>
        <taxon>Poaceae</taxon>
        <taxon>BOP clade</taxon>
        <taxon>Pooideae</taxon>
        <taxon>Poodae</taxon>
        <taxon>Poeae</taxon>
        <taxon>Poeae Chloroplast Group 2 (Poeae type)</taxon>
        <taxon>Loliodinae</taxon>
        <taxon>Loliinae</taxon>
        <taxon>Lolium</taxon>
    </lineage>
</organism>
<comment type="caution">
    <text evidence="1">The sequence shown here is derived from an EMBL/GenBank/DDBJ whole genome shotgun (WGS) entry which is preliminary data.</text>
</comment>
<protein>
    <recommendedName>
        <fullName evidence="3">Suppressor of forked domain-containing protein</fullName>
    </recommendedName>
</protein>
<dbReference type="EMBL" id="JAUUTY010000007">
    <property type="protein sequence ID" value="KAK1610548.1"/>
    <property type="molecule type" value="Genomic_DNA"/>
</dbReference>
<dbReference type="SMART" id="SM00386">
    <property type="entry name" value="HAT"/>
    <property type="match status" value="4"/>
</dbReference>
<sequence length="206" mass="23117">MSAEEAAAAAAKRAEFESGVAADPGNEKLWGRFVMFELKDRGGGGIEAARAVFERTLVALPDPAIENSVYWSWSMAEDMFGDVDGKRRVLERWVRRLPRGGGGFGKQGWDDYLKFEVHNGGVERVRAVGEGLLAAFPMDPFAYVLYVRALAALSRHMEAFDVAERGIKELSGWCRGHDELIWRFMAVYMKKLKMKQSTSWDGSCLW</sequence>
<evidence type="ECO:0000313" key="2">
    <source>
        <dbReference type="Proteomes" id="UP001231189"/>
    </source>
</evidence>
<keyword evidence="2" id="KW-1185">Reference proteome</keyword>
<dbReference type="Proteomes" id="UP001231189">
    <property type="component" value="Unassembled WGS sequence"/>
</dbReference>
<dbReference type="AlphaFoldDB" id="A0AAD8VN33"/>
<dbReference type="InterPro" id="IPR003107">
    <property type="entry name" value="HAT"/>
</dbReference>
<evidence type="ECO:0008006" key="3">
    <source>
        <dbReference type="Google" id="ProtNLM"/>
    </source>
</evidence>
<dbReference type="SUPFAM" id="SSF48452">
    <property type="entry name" value="TPR-like"/>
    <property type="match status" value="1"/>
</dbReference>
<dbReference type="GO" id="GO:0006396">
    <property type="term" value="P:RNA processing"/>
    <property type="evidence" value="ECO:0007669"/>
    <property type="project" value="InterPro"/>
</dbReference>
<evidence type="ECO:0000313" key="1">
    <source>
        <dbReference type="EMBL" id="KAK1610548.1"/>
    </source>
</evidence>
<dbReference type="Gene3D" id="1.25.40.10">
    <property type="entry name" value="Tetratricopeptide repeat domain"/>
    <property type="match status" value="1"/>
</dbReference>
<name>A0AAD8VN33_LOLMU</name>
<accession>A0AAD8VN33</accession>
<gene>
    <name evidence="1" type="ORF">QYE76_034221</name>
</gene>